<protein>
    <submittedName>
        <fullName evidence="2">Uncharacterized protein</fullName>
    </submittedName>
</protein>
<name>A0A388LW71_CHABU</name>
<comment type="caution">
    <text evidence="2">The sequence shown here is derived from an EMBL/GenBank/DDBJ whole genome shotgun (WGS) entry which is preliminary data.</text>
</comment>
<accession>A0A388LW71</accession>
<gene>
    <name evidence="2" type="ORF">CBR_g41639</name>
</gene>
<evidence type="ECO:0000256" key="1">
    <source>
        <dbReference type="SAM" id="MobiDB-lite"/>
    </source>
</evidence>
<keyword evidence="3" id="KW-1185">Reference proteome</keyword>
<dbReference type="Proteomes" id="UP000265515">
    <property type="component" value="Unassembled WGS sequence"/>
</dbReference>
<feature type="region of interest" description="Disordered" evidence="1">
    <location>
        <begin position="1"/>
        <end position="32"/>
    </location>
</feature>
<reference evidence="2 3" key="1">
    <citation type="journal article" date="2018" name="Cell">
        <title>The Chara Genome: Secondary Complexity and Implications for Plant Terrestrialization.</title>
        <authorList>
            <person name="Nishiyama T."/>
            <person name="Sakayama H."/>
            <person name="Vries J.D."/>
            <person name="Buschmann H."/>
            <person name="Saint-Marcoux D."/>
            <person name="Ullrich K.K."/>
            <person name="Haas F.B."/>
            <person name="Vanderstraeten L."/>
            <person name="Becker D."/>
            <person name="Lang D."/>
            <person name="Vosolsobe S."/>
            <person name="Rombauts S."/>
            <person name="Wilhelmsson P.K.I."/>
            <person name="Janitza P."/>
            <person name="Kern R."/>
            <person name="Heyl A."/>
            <person name="Rumpler F."/>
            <person name="Villalobos L.I.A.C."/>
            <person name="Clay J.M."/>
            <person name="Skokan R."/>
            <person name="Toyoda A."/>
            <person name="Suzuki Y."/>
            <person name="Kagoshima H."/>
            <person name="Schijlen E."/>
            <person name="Tajeshwar N."/>
            <person name="Catarino B."/>
            <person name="Hetherington A.J."/>
            <person name="Saltykova A."/>
            <person name="Bonnot C."/>
            <person name="Breuninger H."/>
            <person name="Symeonidi A."/>
            <person name="Radhakrishnan G.V."/>
            <person name="Van Nieuwerburgh F."/>
            <person name="Deforce D."/>
            <person name="Chang C."/>
            <person name="Karol K.G."/>
            <person name="Hedrich R."/>
            <person name="Ulvskov P."/>
            <person name="Glockner G."/>
            <person name="Delwiche C.F."/>
            <person name="Petrasek J."/>
            <person name="Van de Peer Y."/>
            <person name="Friml J."/>
            <person name="Beilby M."/>
            <person name="Dolan L."/>
            <person name="Kohara Y."/>
            <person name="Sugano S."/>
            <person name="Fujiyama A."/>
            <person name="Delaux P.-M."/>
            <person name="Quint M."/>
            <person name="TheiBen G."/>
            <person name="Hagemann M."/>
            <person name="Harholt J."/>
            <person name="Dunand C."/>
            <person name="Zachgo S."/>
            <person name="Langdale J."/>
            <person name="Maumus F."/>
            <person name="Straeten D.V.D."/>
            <person name="Gould S.B."/>
            <person name="Rensing S.A."/>
        </authorList>
    </citation>
    <scope>NUCLEOTIDE SEQUENCE [LARGE SCALE GENOMIC DNA]</scope>
    <source>
        <strain evidence="2 3">S276</strain>
    </source>
</reference>
<proteinExistence type="predicted"/>
<dbReference type="EMBL" id="BFEA01000570">
    <property type="protein sequence ID" value="GBG86577.1"/>
    <property type="molecule type" value="Genomic_DNA"/>
</dbReference>
<evidence type="ECO:0000313" key="3">
    <source>
        <dbReference type="Proteomes" id="UP000265515"/>
    </source>
</evidence>
<dbReference type="AlphaFoldDB" id="A0A388LW71"/>
<sequence>MPLGEQRWKALSKVGESSDEHSEKRGHKRGGGLPALRALVCALRKRPRLERRNYGVEEDEDVAGSDT</sequence>
<dbReference type="Gramene" id="GBG86577">
    <property type="protein sequence ID" value="GBG86577"/>
    <property type="gene ID" value="CBR_g41639"/>
</dbReference>
<evidence type="ECO:0000313" key="2">
    <source>
        <dbReference type="EMBL" id="GBG86577.1"/>
    </source>
</evidence>
<organism evidence="2 3">
    <name type="scientific">Chara braunii</name>
    <name type="common">Braun's stonewort</name>
    <dbReference type="NCBI Taxonomy" id="69332"/>
    <lineage>
        <taxon>Eukaryota</taxon>
        <taxon>Viridiplantae</taxon>
        <taxon>Streptophyta</taxon>
        <taxon>Charophyceae</taxon>
        <taxon>Charales</taxon>
        <taxon>Characeae</taxon>
        <taxon>Chara</taxon>
    </lineage>
</organism>